<reference evidence="2" key="1">
    <citation type="submission" date="2011-07" db="EMBL/GenBank/DDBJ databases">
        <authorList>
            <consortium name="Caenorhabditis brenneri Sequencing and Analysis Consortium"/>
            <person name="Wilson R.K."/>
        </authorList>
    </citation>
    <scope>NUCLEOTIDE SEQUENCE [LARGE SCALE GENOMIC DNA]</scope>
    <source>
        <strain evidence="2">PB2801</strain>
    </source>
</reference>
<sequence>MSLTFNTTSLKWVAPEGQAICEFTENDAAEFFKRPTVKPNVYMITMKCEEQPPLPGAP</sequence>
<dbReference type="STRING" id="135651.G0NZS7"/>
<dbReference type="OrthoDB" id="5866971at2759"/>
<organism evidence="2">
    <name type="scientific">Caenorhabditis brenneri</name>
    <name type="common">Nematode worm</name>
    <dbReference type="NCBI Taxonomy" id="135651"/>
    <lineage>
        <taxon>Eukaryota</taxon>
        <taxon>Metazoa</taxon>
        <taxon>Ecdysozoa</taxon>
        <taxon>Nematoda</taxon>
        <taxon>Chromadorea</taxon>
        <taxon>Rhabditida</taxon>
        <taxon>Rhabditina</taxon>
        <taxon>Rhabditomorpha</taxon>
        <taxon>Rhabditoidea</taxon>
        <taxon>Rhabditidae</taxon>
        <taxon>Peloderinae</taxon>
        <taxon>Caenorhabditis</taxon>
    </lineage>
</organism>
<dbReference type="AlphaFoldDB" id="G0NZS7"/>
<keyword evidence="2" id="KW-1185">Reference proteome</keyword>
<dbReference type="Proteomes" id="UP000008068">
    <property type="component" value="Unassembled WGS sequence"/>
</dbReference>
<evidence type="ECO:0000313" key="2">
    <source>
        <dbReference type="Proteomes" id="UP000008068"/>
    </source>
</evidence>
<dbReference type="InParanoid" id="G0NZS7"/>
<proteinExistence type="predicted"/>
<evidence type="ECO:0000313" key="1">
    <source>
        <dbReference type="EMBL" id="EGT41247.1"/>
    </source>
</evidence>
<protein>
    <submittedName>
        <fullName evidence="1">Uncharacterized protein</fullName>
    </submittedName>
</protein>
<gene>
    <name evidence="1" type="ORF">CAEBREN_25970</name>
</gene>
<dbReference type="EMBL" id="GL379991">
    <property type="protein sequence ID" value="EGT41247.1"/>
    <property type="molecule type" value="Genomic_DNA"/>
</dbReference>
<accession>G0NZS7</accession>
<name>G0NZS7_CAEBE</name>
<dbReference type="HOGENOM" id="CLU_2981041_0_0_1"/>